<dbReference type="Proteomes" id="UP000179243">
    <property type="component" value="Unassembled WGS sequence"/>
</dbReference>
<dbReference type="SUPFAM" id="SSF53187">
    <property type="entry name" value="Zn-dependent exopeptidases"/>
    <property type="match status" value="1"/>
</dbReference>
<proteinExistence type="predicted"/>
<dbReference type="Pfam" id="PF04389">
    <property type="entry name" value="Peptidase_M28"/>
    <property type="match status" value="1"/>
</dbReference>
<evidence type="ECO:0000313" key="3">
    <source>
        <dbReference type="Proteomes" id="UP000179243"/>
    </source>
</evidence>
<sequence>MTLPKIVNAVGKEASSSRIMETVVRLYAIERWFTNSAFHKSGRFIRDTLVQTGLSKVKTHLFKADGKTLFGSWRSPLAWDAASASLTIAGPDPLGGTVLADYEKTPCSLVMWSGPTPKKGITARIVDVGQGTDTRDYQGKKIRGSVVFTSSRASAVKGLAARFGAAGVLTCWSYGEQSLPNELFWNNSFPDNPGTWGCMAGDSRLFGFVISPKRGAWLRAILKKHADVMVHARSDTRLFAGSFPVVDGLLPGSNGHEEVLLVAHAFEQGAKDNGSGICCGIEAFRVLRKLIQSGKLPQPRRSIRYLATNECFGTLGYVERFFPRIKRTVAGLCLDGTAFNRFGKKNQYAVYLNPKSNASPVDAFAQDCAAAVFGARTWRARPFRMSDNLIADPSIGVPTVWLGPDLLGPEWHNTIDTPAILDKRSMKAAAVYAAVYLYWLACAPQEFFTKPELPPQPRARGIRIVPRYLGPLSFDPLPKRLRTKFADPRWGGPLVVALGWANGRRTIDEIVLLAEKELGHRVPDLKKALRFVLRTGLVRRAGSAAACRDPLS</sequence>
<feature type="domain" description="Peptidase M28" evidence="1">
    <location>
        <begin position="250"/>
        <end position="433"/>
    </location>
</feature>
<comment type="caution">
    <text evidence="2">The sequence shown here is derived from an EMBL/GenBank/DDBJ whole genome shotgun (WGS) entry which is preliminary data.</text>
</comment>
<reference evidence="2 3" key="1">
    <citation type="journal article" date="2016" name="Nat. Commun.">
        <title>Thousands of microbial genomes shed light on interconnected biogeochemical processes in an aquifer system.</title>
        <authorList>
            <person name="Anantharaman K."/>
            <person name="Brown C.T."/>
            <person name="Hug L.A."/>
            <person name="Sharon I."/>
            <person name="Castelle C.J."/>
            <person name="Probst A.J."/>
            <person name="Thomas B.C."/>
            <person name="Singh A."/>
            <person name="Wilkins M.J."/>
            <person name="Karaoz U."/>
            <person name="Brodie E.L."/>
            <person name="Williams K.H."/>
            <person name="Hubbard S.S."/>
            <person name="Banfield J.F."/>
        </authorList>
    </citation>
    <scope>NUCLEOTIDE SEQUENCE [LARGE SCALE GENOMIC DNA]</scope>
</reference>
<evidence type="ECO:0000313" key="2">
    <source>
        <dbReference type="EMBL" id="OGK05128.1"/>
    </source>
</evidence>
<gene>
    <name evidence="2" type="ORF">A2519_13460</name>
</gene>
<organism evidence="2 3">
    <name type="scientific">Candidatus Raymondbacteria bacterium RIFOXYD12_FULL_49_13</name>
    <dbReference type="NCBI Taxonomy" id="1817890"/>
    <lineage>
        <taxon>Bacteria</taxon>
        <taxon>Raymondiibacteriota</taxon>
    </lineage>
</organism>
<dbReference type="EMBL" id="MFYX01000061">
    <property type="protein sequence ID" value="OGK05128.1"/>
    <property type="molecule type" value="Genomic_DNA"/>
</dbReference>
<dbReference type="Gene3D" id="3.40.630.10">
    <property type="entry name" value="Zn peptidases"/>
    <property type="match status" value="1"/>
</dbReference>
<dbReference type="AlphaFoldDB" id="A0A1F7FET2"/>
<evidence type="ECO:0000259" key="1">
    <source>
        <dbReference type="Pfam" id="PF04389"/>
    </source>
</evidence>
<name>A0A1F7FET2_UNCRA</name>
<protein>
    <recommendedName>
        <fullName evidence="1">Peptidase M28 domain-containing protein</fullName>
    </recommendedName>
</protein>
<dbReference type="InterPro" id="IPR007484">
    <property type="entry name" value="Peptidase_M28"/>
</dbReference>
<accession>A0A1F7FET2</accession>